<keyword evidence="3" id="KW-1185">Reference proteome</keyword>
<dbReference type="EMBL" id="JAVDQS010000004">
    <property type="protein sequence ID" value="MDR6404945.1"/>
    <property type="molecule type" value="Genomic_DNA"/>
</dbReference>
<dbReference type="Proteomes" id="UP001184853">
    <property type="component" value="Unassembled WGS sequence"/>
</dbReference>
<evidence type="ECO:0000256" key="1">
    <source>
        <dbReference type="SAM" id="Coils"/>
    </source>
</evidence>
<reference evidence="2 3" key="1">
    <citation type="submission" date="2023-07" db="EMBL/GenBank/DDBJ databases">
        <title>Sorghum-associated microbial communities from plants grown in Nebraska, USA.</title>
        <authorList>
            <person name="Schachtman D."/>
        </authorList>
    </citation>
    <scope>NUCLEOTIDE SEQUENCE [LARGE SCALE GENOMIC DNA]</scope>
    <source>
        <strain evidence="2 3">DS1709</strain>
    </source>
</reference>
<accession>A0ABU1LEA5</accession>
<proteinExistence type="predicted"/>
<gene>
    <name evidence="2" type="ORF">J2781_001869</name>
</gene>
<keyword evidence="1" id="KW-0175">Coiled coil</keyword>
<sequence>MKKTLSILGLIAFGLLFSQNISFDKLYGNSDPVHYYLGHYPVSGSDGLDINWYGGIKLQTSAGVGIQLLKEGNVGIGTSAPQSKLTVHHSGGVDSNQLELRTAHLRNPDRYFMKNIIAGTGAEDITFSLRHDGQMFVDGNVGIGTKTPTEKLTVSGDHVNSLVLLHSSGDGANQPANLALWASEPFHTYTGVGIGNNIKNYNGSQSFTLINPSAGGSYVRLLDNQMNFNLVSNSGSKQEVVTIIGNGNVGIGTNNPKEKLDVQGNILAGRTDATEGINAFAIRYEDGSLNNWGSLRSSAASYMSFGVKADPNNGNSWLSSNGNLNFYKTAFMINNDGMAFLATPQSQQTAIDSPVIMNEIMKISPNGNASLQGKLEAKELKVTLTPTADFVFEEDYRLAKLEDIEKHIKEKKHLPEIASAKEMKKEGVNVGEFQIKLLQKIEELTLHLIDLNKDVKSLKEENKELKKQLTLTNR</sequence>
<protein>
    <submittedName>
        <fullName evidence="2">Uncharacterized protein</fullName>
    </submittedName>
</protein>
<comment type="caution">
    <text evidence="2">The sequence shown here is derived from an EMBL/GenBank/DDBJ whole genome shotgun (WGS) entry which is preliminary data.</text>
</comment>
<evidence type="ECO:0000313" key="3">
    <source>
        <dbReference type="Proteomes" id="UP001184853"/>
    </source>
</evidence>
<organism evidence="2 3">
    <name type="scientific">Chryseobacterium geocarposphaerae</name>
    <dbReference type="NCBI Taxonomy" id="1416776"/>
    <lineage>
        <taxon>Bacteria</taxon>
        <taxon>Pseudomonadati</taxon>
        <taxon>Bacteroidota</taxon>
        <taxon>Flavobacteriia</taxon>
        <taxon>Flavobacteriales</taxon>
        <taxon>Weeksellaceae</taxon>
        <taxon>Chryseobacterium group</taxon>
        <taxon>Chryseobacterium</taxon>
    </lineage>
</organism>
<evidence type="ECO:0000313" key="2">
    <source>
        <dbReference type="EMBL" id="MDR6404945.1"/>
    </source>
</evidence>
<feature type="coiled-coil region" evidence="1">
    <location>
        <begin position="441"/>
        <end position="468"/>
    </location>
</feature>
<name>A0ABU1LEA5_9FLAO</name>